<accession>A0A2Z2ML05</accession>
<evidence type="ECO:0000313" key="3">
    <source>
        <dbReference type="Proteomes" id="UP000250125"/>
    </source>
</evidence>
<gene>
    <name evidence="2" type="ORF">A3L11_07330</name>
</gene>
<dbReference type="InterPro" id="IPR047046">
    <property type="entry name" value="YpjD/YvdC"/>
</dbReference>
<sequence length="93" mass="10598">MNEHQARVDELVRELGGYWGPFEMLAALMEEVGELADELLKVEGIKEQGSRERLEEELGDALFALACIANHYGIDMLEALRKSVDKYRSRDKT</sequence>
<dbReference type="RefSeq" id="WP_088856282.1">
    <property type="nucleotide sequence ID" value="NZ_CP015103.1"/>
</dbReference>
<evidence type="ECO:0000313" key="2">
    <source>
        <dbReference type="EMBL" id="ASJ09049.1"/>
    </source>
</evidence>
<dbReference type="EMBL" id="CP015103">
    <property type="protein sequence ID" value="ASJ09049.1"/>
    <property type="molecule type" value="Genomic_DNA"/>
</dbReference>
<dbReference type="GeneID" id="33318038"/>
<dbReference type="InterPro" id="IPR004518">
    <property type="entry name" value="MazG-like_dom"/>
</dbReference>
<dbReference type="Proteomes" id="UP000250125">
    <property type="component" value="Chromosome"/>
</dbReference>
<dbReference type="PANTHER" id="PTHR42692">
    <property type="entry name" value="NUCLEOTIDE PYROPHOSPHOHYDROLASE"/>
    <property type="match status" value="1"/>
</dbReference>
<dbReference type="AlphaFoldDB" id="A0A2Z2ML05"/>
<organism evidence="2 3">
    <name type="scientific">Thermococcus siculi</name>
    <dbReference type="NCBI Taxonomy" id="72803"/>
    <lineage>
        <taxon>Archaea</taxon>
        <taxon>Methanobacteriati</taxon>
        <taxon>Methanobacteriota</taxon>
        <taxon>Thermococci</taxon>
        <taxon>Thermococcales</taxon>
        <taxon>Thermococcaceae</taxon>
        <taxon>Thermococcus</taxon>
    </lineage>
</organism>
<dbReference type="PIRSF" id="PIRSF029904">
    <property type="entry name" value="UCP029904_pph"/>
    <property type="match status" value="1"/>
</dbReference>
<name>A0A2Z2ML05_9EURY</name>
<protein>
    <recommendedName>
        <fullName evidence="1">NTP pyrophosphohydrolase MazG-like domain-containing protein</fullName>
    </recommendedName>
</protein>
<feature type="domain" description="NTP pyrophosphohydrolase MazG-like" evidence="1">
    <location>
        <begin position="23"/>
        <end position="92"/>
    </location>
</feature>
<keyword evidence="3" id="KW-1185">Reference proteome</keyword>
<dbReference type="Gene3D" id="1.10.287.1080">
    <property type="entry name" value="MazG-like"/>
    <property type="match status" value="1"/>
</dbReference>
<dbReference type="PANTHER" id="PTHR42692:SF1">
    <property type="entry name" value="NUCLEOTIDE PYROPHOSPHOHYDROLASE"/>
    <property type="match status" value="1"/>
</dbReference>
<dbReference type="OrthoDB" id="85269at2157"/>
<proteinExistence type="predicted"/>
<evidence type="ECO:0000259" key="1">
    <source>
        <dbReference type="Pfam" id="PF03819"/>
    </source>
</evidence>
<dbReference type="SUPFAM" id="SSF101386">
    <property type="entry name" value="all-alpha NTP pyrophosphatases"/>
    <property type="match status" value="1"/>
</dbReference>
<dbReference type="KEGG" id="tsl:A3L11_07330"/>
<reference evidence="2 3" key="1">
    <citation type="submission" date="2016-04" db="EMBL/GenBank/DDBJ databases">
        <title>Complete genome sequence of Thermococcus siculi type strain RG-20.</title>
        <authorList>
            <person name="Oger P.M."/>
        </authorList>
    </citation>
    <scope>NUCLEOTIDE SEQUENCE [LARGE SCALE GENOMIC DNA]</scope>
    <source>
        <strain evidence="2 3">RG-20</strain>
    </source>
</reference>
<dbReference type="InterPro" id="IPR012359">
    <property type="entry name" value="MazG-related_YpjD"/>
</dbReference>
<dbReference type="Pfam" id="PF03819">
    <property type="entry name" value="MazG"/>
    <property type="match status" value="1"/>
</dbReference>